<dbReference type="Pfam" id="PF13180">
    <property type="entry name" value="PDZ_2"/>
    <property type="match status" value="1"/>
</dbReference>
<dbReference type="Gene3D" id="2.40.10.120">
    <property type="match status" value="1"/>
</dbReference>
<evidence type="ECO:0000313" key="3">
    <source>
        <dbReference type="EMBL" id="QDU26799.1"/>
    </source>
</evidence>
<organism evidence="3 4">
    <name type="scientific">Anatilimnocola aggregata</name>
    <dbReference type="NCBI Taxonomy" id="2528021"/>
    <lineage>
        <taxon>Bacteria</taxon>
        <taxon>Pseudomonadati</taxon>
        <taxon>Planctomycetota</taxon>
        <taxon>Planctomycetia</taxon>
        <taxon>Pirellulales</taxon>
        <taxon>Pirellulaceae</taxon>
        <taxon>Anatilimnocola</taxon>
    </lineage>
</organism>
<dbReference type="InterPro" id="IPR009003">
    <property type="entry name" value="Peptidase_S1_PA"/>
</dbReference>
<evidence type="ECO:0000256" key="1">
    <source>
        <dbReference type="SAM" id="SignalP"/>
    </source>
</evidence>
<accession>A0A517Y985</accession>
<protein>
    <recommendedName>
        <fullName evidence="2">PDZ domain-containing protein</fullName>
    </recommendedName>
</protein>
<dbReference type="AlphaFoldDB" id="A0A517Y985"/>
<sequence precursor="true">MVPRALGLSLNSALAIGFCLVAVSMAAAQATPRYQGLLQNGQRVQGKALADWHEPQRVPRLDGQPLLDAGNPARWLRDRSQPLAEVPAACVEMHTGDCLPGNTLLAQTGLESKDEPWPAHLVVEPRVHLEPTKERPVPRLRVETSYVRRIIWQRRRKLDYQPGNLFFRDGRTLQFQAYRLDGTTVQILLEEGARRVPFSDISELHLPAVPNPWRLHFDELATLCTKPETRLWQFETSHGLIVTGSPERFTPRFEGNGNDSIRWVHALQPAWSLDPLWIPVRDIATWRFFSQTEVPLQRAFELQRGQAAAQASARWENNRNILGGPLRSLKTDFGSGLGLQAPGRLSLPLPLGCVAVRTQVCLDRIAGRGGCARVRIKTNDGKQPAEPQLWESPLLQGAEVVADTGRLTLPAIIANTAPHLIIELDQVHEGRPSGADPLDIRDHVNLGDGWLEFDPVVVQQELARRRTQQFIAWKNWDVSPALGATTEQRELLVSQERRNLERREEGFQPAVQMKDRPLVLTRELAIQPNDKWLVVAASRLRNQGPPGKIEVRIAGKLAAELEVPELRTSPNDTPPLVVSLAPYQQTNQQSLPIEIRQLPGPADASPIRWRAIYTAHEAPLTCALYEDGSKLTAEASSGASSATYITADRFSGRGSLQLTGNGLYRLGLQASLMIRERPEWGEYRFVRFAVRRPQKQKKEAKGRLSIEFQPAAAGRRPYRLDTGKGKPAYDSAVRVWDGDLPEHWIVITRDLFADFGEFELRDVLLSCFEGEGVGVDHIFLGRSPGDLDRLPLRDSSYEDAATALKLWPNDIAKRMGPALVGIEFRDGRWTGGVVIKSDGEILVPGHALGSPNEDVTVHTHNGKTFAAKTKGICRERDLGMVKTEKSPGFNSVPFWDQPEAKLADDYVAMLLPAKLSGGFQLQAVQAEVKQAVRGQMWSTLDATDWQPGGVLFHRHGYLMALNVGRHPLGGLLFERPIQGGLPDPVARMRNGEVFGSWTAGSEPLLGFTTIEHESELGPKLVVGEIQSPQAAAAGLKPNDVLLKCEARTLHSWPDLIASIEQKDAGQEITLEIDRSGNKQPLKLKLARRVP</sequence>
<feature type="signal peptide" evidence="1">
    <location>
        <begin position="1"/>
        <end position="30"/>
    </location>
</feature>
<name>A0A517Y985_9BACT</name>
<feature type="chain" id="PRO_5021832180" description="PDZ domain-containing protein" evidence="1">
    <location>
        <begin position="31"/>
        <end position="1090"/>
    </location>
</feature>
<dbReference type="InterPro" id="IPR001478">
    <property type="entry name" value="PDZ"/>
</dbReference>
<keyword evidence="1" id="KW-0732">Signal</keyword>
<keyword evidence="4" id="KW-1185">Reference proteome</keyword>
<gene>
    <name evidence="3" type="ORF">ETAA8_18820</name>
</gene>
<dbReference type="EMBL" id="CP036274">
    <property type="protein sequence ID" value="QDU26799.1"/>
    <property type="molecule type" value="Genomic_DNA"/>
</dbReference>
<evidence type="ECO:0000313" key="4">
    <source>
        <dbReference type="Proteomes" id="UP000315017"/>
    </source>
</evidence>
<proteinExistence type="predicted"/>
<reference evidence="3 4" key="1">
    <citation type="submission" date="2019-02" db="EMBL/GenBank/DDBJ databases">
        <title>Deep-cultivation of Planctomycetes and their phenomic and genomic characterization uncovers novel biology.</title>
        <authorList>
            <person name="Wiegand S."/>
            <person name="Jogler M."/>
            <person name="Boedeker C."/>
            <person name="Pinto D."/>
            <person name="Vollmers J."/>
            <person name="Rivas-Marin E."/>
            <person name="Kohn T."/>
            <person name="Peeters S.H."/>
            <person name="Heuer A."/>
            <person name="Rast P."/>
            <person name="Oberbeckmann S."/>
            <person name="Bunk B."/>
            <person name="Jeske O."/>
            <person name="Meyerdierks A."/>
            <person name="Storesund J.E."/>
            <person name="Kallscheuer N."/>
            <person name="Luecker S."/>
            <person name="Lage O.M."/>
            <person name="Pohl T."/>
            <person name="Merkel B.J."/>
            <person name="Hornburger P."/>
            <person name="Mueller R.-W."/>
            <person name="Bruemmer F."/>
            <person name="Labrenz M."/>
            <person name="Spormann A.M."/>
            <person name="Op den Camp H."/>
            <person name="Overmann J."/>
            <person name="Amann R."/>
            <person name="Jetten M.S.M."/>
            <person name="Mascher T."/>
            <person name="Medema M.H."/>
            <person name="Devos D.P."/>
            <person name="Kaster A.-K."/>
            <person name="Ovreas L."/>
            <person name="Rohde M."/>
            <person name="Galperin M.Y."/>
            <person name="Jogler C."/>
        </authorList>
    </citation>
    <scope>NUCLEOTIDE SEQUENCE [LARGE SCALE GENOMIC DNA]</scope>
    <source>
        <strain evidence="3 4">ETA_A8</strain>
    </source>
</reference>
<feature type="domain" description="PDZ" evidence="2">
    <location>
        <begin position="1003"/>
        <end position="1085"/>
    </location>
</feature>
<dbReference type="Gene3D" id="2.30.42.10">
    <property type="match status" value="1"/>
</dbReference>
<evidence type="ECO:0000259" key="2">
    <source>
        <dbReference type="Pfam" id="PF13180"/>
    </source>
</evidence>
<dbReference type="SUPFAM" id="SSF50494">
    <property type="entry name" value="Trypsin-like serine proteases"/>
    <property type="match status" value="1"/>
</dbReference>
<dbReference type="KEGG" id="aagg:ETAA8_18820"/>
<dbReference type="InterPro" id="IPR036034">
    <property type="entry name" value="PDZ_sf"/>
</dbReference>
<dbReference type="SUPFAM" id="SSF50156">
    <property type="entry name" value="PDZ domain-like"/>
    <property type="match status" value="1"/>
</dbReference>
<dbReference type="Proteomes" id="UP000315017">
    <property type="component" value="Chromosome"/>
</dbReference>